<gene>
    <name evidence="2" type="ORF">MOQ_001638</name>
</gene>
<proteinExistence type="predicted"/>
<keyword evidence="3" id="KW-1185">Reference proteome</keyword>
<evidence type="ECO:0000313" key="2">
    <source>
        <dbReference type="EMBL" id="EKF38156.1"/>
    </source>
</evidence>
<organism evidence="2 3">
    <name type="scientific">Trypanosoma cruzi marinkellei</name>
    <dbReference type="NCBI Taxonomy" id="85056"/>
    <lineage>
        <taxon>Eukaryota</taxon>
        <taxon>Discoba</taxon>
        <taxon>Euglenozoa</taxon>
        <taxon>Kinetoplastea</taxon>
        <taxon>Metakinetoplastina</taxon>
        <taxon>Trypanosomatida</taxon>
        <taxon>Trypanosomatidae</taxon>
        <taxon>Trypanosoma</taxon>
        <taxon>Schizotrypanum</taxon>
    </lineage>
</organism>
<feature type="compositionally biased region" description="Low complexity" evidence="1">
    <location>
        <begin position="612"/>
        <end position="629"/>
    </location>
</feature>
<feature type="region of interest" description="Disordered" evidence="1">
    <location>
        <begin position="188"/>
        <end position="321"/>
    </location>
</feature>
<dbReference type="Proteomes" id="UP000007350">
    <property type="component" value="Unassembled WGS sequence"/>
</dbReference>
<feature type="compositionally biased region" description="Basic and acidic residues" evidence="1">
    <location>
        <begin position="24"/>
        <end position="36"/>
    </location>
</feature>
<protein>
    <submittedName>
        <fullName evidence="2">Uncharacterized protein</fullName>
    </submittedName>
</protein>
<dbReference type="AlphaFoldDB" id="K2NT32"/>
<feature type="region of interest" description="Disordered" evidence="1">
    <location>
        <begin position="901"/>
        <end position="926"/>
    </location>
</feature>
<feature type="region of interest" description="Disordered" evidence="1">
    <location>
        <begin position="1"/>
        <end position="42"/>
    </location>
</feature>
<sequence length="926" mass="100351">MISEEEEGSVFPQKGGNVKTDTGFTRRDGDMERQEECATPPAFDCRRLSELSLTDTSSDSGSSVVTLKSIDRMPSLDPSKMDQLPFHRSAISPNPGRAFEIALLHIPSEGEMLALPDATLPLRPSCPILRAESINGMDATAPPSTCAAVQGNAACATLTSYEEFRENGPSDVKTGAGPTAGLGRLVAAENHPPEQKSERMGGKGMKSHDERPSEPMPTPGSAGEIAAGDRANENASKLPPLPLNVTSKPREKIPSSHSPDGPKVSEVQRSATLNPTDVPPPSNVVGNASFSNGSLVEMEKKSSSSRPRFRAGSIKTAVPHQDALPGEEITIESVRIPLTEKQQKALRQTPLALTRYHTPPPHLMLLGASSGRGKKMLSKQDALPGMLLDEGEGLTDVHVVSLESGYTSHNEEACKSSSQKLEEQEVVQAPPPMEDVKQPGGHVPSATYDHPEQSEPHKEMGNHEIQRRLSEFVGAFQESPQRNWASLLSISPHASQGIVRSSSYTASLFKKRRSLDDRRSSDGSAPLVPSGLHLASTGTLEQCPLCVESPTTLADVATRISQILLDDPNNGSNHAFPLPGKETSKPLAWLTSEETSPFIFLTATEVHASTPLPVTTEVSSSPSPSTPLRVSEEKDLNVQEVDDTTGFMPPCRADDEYLGNLLPGTIAPFAPVPLSWHRRIRSSVAWLGDYDDDRISITSPPEPSLFLPASNFSANATHLPKQNEKNTDSGTVSESTGDEDLLEGFYPGAYKADRQHRFSSGVVFILERDDCFACGDNNTEGGDGKTDVRRGSRLTTAVPQVVPLNSPIIFPPHNKEIINQHSTLPIPQQDGGWQSAEDTNDKQGLERRKSPHRHSLSIDQYASLSLSSIYRPTSDKYAPDPNKKFCPITNVFRLRQHFLDSSSTASDDEDDDDGGYKFSDYGWEKE</sequence>
<evidence type="ECO:0000256" key="1">
    <source>
        <dbReference type="SAM" id="MobiDB-lite"/>
    </source>
</evidence>
<comment type="caution">
    <text evidence="2">The sequence shown here is derived from an EMBL/GenBank/DDBJ whole genome shotgun (WGS) entry which is preliminary data.</text>
</comment>
<feature type="compositionally biased region" description="Basic and acidic residues" evidence="1">
    <location>
        <begin position="449"/>
        <end position="462"/>
    </location>
</feature>
<evidence type="ECO:0000313" key="3">
    <source>
        <dbReference type="Proteomes" id="UP000007350"/>
    </source>
</evidence>
<feature type="compositionally biased region" description="Basic and acidic residues" evidence="1">
    <location>
        <begin position="191"/>
        <end position="213"/>
    </location>
</feature>
<reference evidence="2 3" key="1">
    <citation type="journal article" date="2012" name="BMC Genomics">
        <title>Comparative genomic analysis of human infective Trypanosoma cruzi lineages with the bat-restricted subspecies T. cruzi marinkellei.</title>
        <authorList>
            <person name="Franzen O."/>
            <person name="Talavera-Lopez C."/>
            <person name="Ochaya S."/>
            <person name="Butler C.E."/>
            <person name="Messenger L.A."/>
            <person name="Lewis M.D."/>
            <person name="Llewellyn M.S."/>
            <person name="Marinkelle C.J."/>
            <person name="Tyler K.M."/>
            <person name="Miles M.A."/>
            <person name="Andersson B."/>
        </authorList>
    </citation>
    <scope>NUCLEOTIDE SEQUENCE [LARGE SCALE GENOMIC DNA]</scope>
    <source>
        <strain evidence="2 3">B7</strain>
    </source>
</reference>
<feature type="compositionally biased region" description="Polar residues" evidence="1">
    <location>
        <begin position="284"/>
        <end position="294"/>
    </location>
</feature>
<feature type="region of interest" description="Disordered" evidence="1">
    <location>
        <begin position="824"/>
        <end position="856"/>
    </location>
</feature>
<accession>K2NT32</accession>
<feature type="region of interest" description="Disordered" evidence="1">
    <location>
        <begin position="612"/>
        <end position="632"/>
    </location>
</feature>
<feature type="region of interest" description="Disordered" evidence="1">
    <location>
        <begin position="716"/>
        <end position="739"/>
    </location>
</feature>
<dbReference type="OrthoDB" id="253724at2759"/>
<feature type="compositionally biased region" description="Basic and acidic residues" evidence="1">
    <location>
        <begin position="839"/>
        <end position="848"/>
    </location>
</feature>
<feature type="region of interest" description="Disordered" evidence="1">
    <location>
        <begin position="433"/>
        <end position="462"/>
    </location>
</feature>
<dbReference type="EMBL" id="AHKC01007339">
    <property type="protein sequence ID" value="EKF38156.1"/>
    <property type="molecule type" value="Genomic_DNA"/>
</dbReference>
<name>K2NT32_TRYCR</name>